<reference evidence="2" key="1">
    <citation type="journal article" date="2019" name="Int. J. Syst. Evol. Microbiol.">
        <title>The Global Catalogue of Microorganisms (GCM) 10K type strain sequencing project: providing services to taxonomists for standard genome sequencing and annotation.</title>
        <authorList>
            <consortium name="The Broad Institute Genomics Platform"/>
            <consortium name="The Broad Institute Genome Sequencing Center for Infectious Disease"/>
            <person name="Wu L."/>
            <person name="Ma J."/>
        </authorList>
    </citation>
    <scope>NUCLEOTIDE SEQUENCE [LARGE SCALE GENOMIC DNA]</scope>
    <source>
        <strain evidence="2">PCU 347</strain>
    </source>
</reference>
<organism evidence="1 2">
    <name type="scientific">Streptomyces andamanensis</name>
    <dbReference type="NCBI Taxonomy" id="1565035"/>
    <lineage>
        <taxon>Bacteria</taxon>
        <taxon>Bacillati</taxon>
        <taxon>Actinomycetota</taxon>
        <taxon>Actinomycetes</taxon>
        <taxon>Kitasatosporales</taxon>
        <taxon>Streptomycetaceae</taxon>
        <taxon>Streptomyces</taxon>
    </lineage>
</organism>
<keyword evidence="2" id="KW-1185">Reference proteome</keyword>
<sequence length="142" mass="14980">MTAASAPAAAQPAVDVLTDKVAVVLQDRPVVGMTAWFSEALRATLGSERGWQIVTPRECRLSLPTGTALTGPPTRWVVQDPGCGYYDGRSGAVLRRRDGAFVAAGDPEDTGTGRPCLLGTGSSAVFPPALLRSPSRSWFCNY</sequence>
<evidence type="ECO:0000313" key="1">
    <source>
        <dbReference type="EMBL" id="MFC4327968.1"/>
    </source>
</evidence>
<dbReference type="Pfam" id="PF19674">
    <property type="entry name" value="DUF6177"/>
    <property type="match status" value="1"/>
</dbReference>
<protein>
    <submittedName>
        <fullName evidence="1">DUF6177 family protein</fullName>
    </submittedName>
</protein>
<name>A0ABV8TBI3_9ACTN</name>
<proteinExistence type="predicted"/>
<dbReference type="Proteomes" id="UP001595824">
    <property type="component" value="Unassembled WGS sequence"/>
</dbReference>
<dbReference type="InterPro" id="IPR046175">
    <property type="entry name" value="DUF6177"/>
</dbReference>
<evidence type="ECO:0000313" key="2">
    <source>
        <dbReference type="Proteomes" id="UP001595824"/>
    </source>
</evidence>
<accession>A0ABV8TBI3</accession>
<dbReference type="EMBL" id="JBHSDP010000009">
    <property type="protein sequence ID" value="MFC4327968.1"/>
    <property type="molecule type" value="Genomic_DNA"/>
</dbReference>
<dbReference type="RefSeq" id="WP_381738247.1">
    <property type="nucleotide sequence ID" value="NZ_JBHSDP010000009.1"/>
</dbReference>
<comment type="caution">
    <text evidence="1">The sequence shown here is derived from an EMBL/GenBank/DDBJ whole genome shotgun (WGS) entry which is preliminary data.</text>
</comment>
<gene>
    <name evidence="1" type="ORF">ACFPC0_09010</name>
</gene>